<evidence type="ECO:0000313" key="3">
    <source>
        <dbReference type="Proteomes" id="UP000305948"/>
    </source>
</evidence>
<feature type="compositionally biased region" description="Polar residues" evidence="1">
    <location>
        <begin position="345"/>
        <end position="356"/>
    </location>
</feature>
<dbReference type="AlphaFoldDB" id="A0A5C3MJT6"/>
<dbReference type="Proteomes" id="UP000305948">
    <property type="component" value="Unassembled WGS sequence"/>
</dbReference>
<keyword evidence="3" id="KW-1185">Reference proteome</keyword>
<dbReference type="OrthoDB" id="3235325at2759"/>
<organism evidence="2 3">
    <name type="scientific">Heliocybe sulcata</name>
    <dbReference type="NCBI Taxonomy" id="5364"/>
    <lineage>
        <taxon>Eukaryota</taxon>
        <taxon>Fungi</taxon>
        <taxon>Dikarya</taxon>
        <taxon>Basidiomycota</taxon>
        <taxon>Agaricomycotina</taxon>
        <taxon>Agaricomycetes</taxon>
        <taxon>Gloeophyllales</taxon>
        <taxon>Gloeophyllaceae</taxon>
        <taxon>Heliocybe</taxon>
    </lineage>
</organism>
<feature type="compositionally biased region" description="Polar residues" evidence="1">
    <location>
        <begin position="8"/>
        <end position="24"/>
    </location>
</feature>
<proteinExistence type="predicted"/>
<evidence type="ECO:0000256" key="1">
    <source>
        <dbReference type="SAM" id="MobiDB-lite"/>
    </source>
</evidence>
<feature type="region of interest" description="Disordered" evidence="1">
    <location>
        <begin position="345"/>
        <end position="378"/>
    </location>
</feature>
<feature type="compositionally biased region" description="Polar residues" evidence="1">
    <location>
        <begin position="32"/>
        <end position="50"/>
    </location>
</feature>
<sequence>MASAYPGSETSAYNAHPQIESSHAPQDAIDSGWNQSQMHSRPQASTSDSDLSLLGNHGRSTYGSKKKELGETTEKLHIAQQELVIAKGTIALLETVIITMPTAQPGMLATPLVPTLAPSSLAIAMLKSSGFSLKLNWEYPSMESYSPERLQEMFWMHSSWRDRDNCASDKMWCPVQRGRNAGLMESMYVISRKTWDILFTLVKMGDTTLTWESVSIHIKNAYCTVMKNHFHGMAYCSNDWKSHAVTSKIYQTFSKNHVKPKLRRDEATINLDSMHKMEDIAVPLDLEVASIATTSTAGGPSTAMTTLVISGNKSGQKHPSLEISAPKLTTTKKRRLNLQNAYTSNVARTSQETRTCNGREGDEGVLGGGNGGGSMSKKAQGKLVEMPKDVKTVKQLFQKEEFDKGNVTDAQFQKMWKDMSDEMKRSRGP</sequence>
<feature type="region of interest" description="Disordered" evidence="1">
    <location>
        <begin position="1"/>
        <end position="69"/>
    </location>
</feature>
<reference evidence="2 3" key="1">
    <citation type="journal article" date="2019" name="Nat. Ecol. Evol.">
        <title>Megaphylogeny resolves global patterns of mushroom evolution.</title>
        <authorList>
            <person name="Varga T."/>
            <person name="Krizsan K."/>
            <person name="Foldi C."/>
            <person name="Dima B."/>
            <person name="Sanchez-Garcia M."/>
            <person name="Sanchez-Ramirez S."/>
            <person name="Szollosi G.J."/>
            <person name="Szarkandi J.G."/>
            <person name="Papp V."/>
            <person name="Albert L."/>
            <person name="Andreopoulos W."/>
            <person name="Angelini C."/>
            <person name="Antonin V."/>
            <person name="Barry K.W."/>
            <person name="Bougher N.L."/>
            <person name="Buchanan P."/>
            <person name="Buyck B."/>
            <person name="Bense V."/>
            <person name="Catcheside P."/>
            <person name="Chovatia M."/>
            <person name="Cooper J."/>
            <person name="Damon W."/>
            <person name="Desjardin D."/>
            <person name="Finy P."/>
            <person name="Geml J."/>
            <person name="Haridas S."/>
            <person name="Hughes K."/>
            <person name="Justo A."/>
            <person name="Karasinski D."/>
            <person name="Kautmanova I."/>
            <person name="Kiss B."/>
            <person name="Kocsube S."/>
            <person name="Kotiranta H."/>
            <person name="LaButti K.M."/>
            <person name="Lechner B.E."/>
            <person name="Liimatainen K."/>
            <person name="Lipzen A."/>
            <person name="Lukacs Z."/>
            <person name="Mihaltcheva S."/>
            <person name="Morgado L.N."/>
            <person name="Niskanen T."/>
            <person name="Noordeloos M.E."/>
            <person name="Ohm R.A."/>
            <person name="Ortiz-Santana B."/>
            <person name="Ovrebo C."/>
            <person name="Racz N."/>
            <person name="Riley R."/>
            <person name="Savchenko A."/>
            <person name="Shiryaev A."/>
            <person name="Soop K."/>
            <person name="Spirin V."/>
            <person name="Szebenyi C."/>
            <person name="Tomsovsky M."/>
            <person name="Tulloss R.E."/>
            <person name="Uehling J."/>
            <person name="Grigoriev I.V."/>
            <person name="Vagvolgyi C."/>
            <person name="Papp T."/>
            <person name="Martin F.M."/>
            <person name="Miettinen O."/>
            <person name="Hibbett D.S."/>
            <person name="Nagy L.G."/>
        </authorList>
    </citation>
    <scope>NUCLEOTIDE SEQUENCE [LARGE SCALE GENOMIC DNA]</scope>
    <source>
        <strain evidence="2 3">OMC1185</strain>
    </source>
</reference>
<gene>
    <name evidence="2" type="ORF">OE88DRAFT_1649112</name>
</gene>
<protein>
    <submittedName>
        <fullName evidence="2">Uncharacterized protein</fullName>
    </submittedName>
</protein>
<evidence type="ECO:0000313" key="2">
    <source>
        <dbReference type="EMBL" id="TFK45679.1"/>
    </source>
</evidence>
<dbReference type="EMBL" id="ML213538">
    <property type="protein sequence ID" value="TFK45679.1"/>
    <property type="molecule type" value="Genomic_DNA"/>
</dbReference>
<accession>A0A5C3MJT6</accession>
<feature type="compositionally biased region" description="Gly residues" evidence="1">
    <location>
        <begin position="364"/>
        <end position="374"/>
    </location>
</feature>
<dbReference type="STRING" id="5364.A0A5C3MJT6"/>
<name>A0A5C3MJT6_9AGAM</name>